<dbReference type="PANTHER" id="PTHR30538:SF0">
    <property type="entry name" value="L-LYSINE 2,3-AMINOMUTASE AQ_1632-RELATED"/>
    <property type="match status" value="1"/>
</dbReference>
<keyword evidence="6" id="KW-0408">Iron</keyword>
<evidence type="ECO:0000256" key="4">
    <source>
        <dbReference type="ARBA" id="ARBA00022723"/>
    </source>
</evidence>
<evidence type="ECO:0000256" key="5">
    <source>
        <dbReference type="ARBA" id="ARBA00022898"/>
    </source>
</evidence>
<organism evidence="8 9">
    <name type="scientific">Streptomonospora salina</name>
    <dbReference type="NCBI Taxonomy" id="104205"/>
    <lineage>
        <taxon>Bacteria</taxon>
        <taxon>Bacillati</taxon>
        <taxon>Actinomycetota</taxon>
        <taxon>Actinomycetes</taxon>
        <taxon>Streptosporangiales</taxon>
        <taxon>Nocardiopsidaceae</taxon>
        <taxon>Streptomonospora</taxon>
    </lineage>
</organism>
<dbReference type="GO" id="GO:0046872">
    <property type="term" value="F:metal ion binding"/>
    <property type="evidence" value="ECO:0007669"/>
    <property type="project" value="UniProtKB-KW"/>
</dbReference>
<dbReference type="Gene3D" id="3.20.20.70">
    <property type="entry name" value="Aldolase class I"/>
    <property type="match status" value="1"/>
</dbReference>
<dbReference type="AlphaFoldDB" id="A0A841EFM3"/>
<accession>A0A841EFM3</accession>
<dbReference type="RefSeq" id="WP_026128863.1">
    <property type="nucleotide sequence ID" value="NZ_BAABKT010000026.1"/>
</dbReference>
<dbReference type="SFLD" id="SFLDG01070">
    <property type="entry name" value="PLP-dependent"/>
    <property type="match status" value="1"/>
</dbReference>
<keyword evidence="5" id="KW-0663">Pyridoxal phosphate</keyword>
<keyword evidence="7" id="KW-0411">Iron-sulfur</keyword>
<name>A0A841EFM3_9ACTN</name>
<protein>
    <submittedName>
        <fullName evidence="8">KamA family protein</fullName>
    </submittedName>
</protein>
<dbReference type="Proteomes" id="UP000578077">
    <property type="component" value="Unassembled WGS sequence"/>
</dbReference>
<dbReference type="CDD" id="cd01335">
    <property type="entry name" value="Radical_SAM"/>
    <property type="match status" value="1"/>
</dbReference>
<keyword evidence="9" id="KW-1185">Reference proteome</keyword>
<dbReference type="SUPFAM" id="SSF102114">
    <property type="entry name" value="Radical SAM enzymes"/>
    <property type="match status" value="1"/>
</dbReference>
<dbReference type="GO" id="GO:0051539">
    <property type="term" value="F:4 iron, 4 sulfur cluster binding"/>
    <property type="evidence" value="ECO:0007669"/>
    <property type="project" value="UniProtKB-KW"/>
</dbReference>
<dbReference type="InterPro" id="IPR058240">
    <property type="entry name" value="rSAM_sf"/>
</dbReference>
<evidence type="ECO:0000256" key="3">
    <source>
        <dbReference type="ARBA" id="ARBA00022691"/>
    </source>
</evidence>
<keyword evidence="2" id="KW-0004">4Fe-4S</keyword>
<dbReference type="SFLD" id="SFLDS00029">
    <property type="entry name" value="Radical_SAM"/>
    <property type="match status" value="1"/>
</dbReference>
<sequence length="453" mass="50475">MSLTHDAAPSPSAGRRFRAYTTKHLDELTARAGLGEADRLAVRAVATVLPFRVNSYVVDELIDWDAAPDDPIYRLVFPQADMLPETDVARMADLIRRDASRQEVNTAANEIRGRLNPHPAGQMELNVPTTGDKDPLEGMQHKYQETVLFFPKQGQTCHAYCTYCFRWAQFVGEPDLKFASGEIDHLVEYLHNHPEVTSVLFTGGDPMIMGDSVLRRYIEPLLAVETLESIRIGTKALGYWPQRFTTDPDADDTLRLFEEVVASGKNLAFMAHFSHPNEMAPALVQDAVRRIRDTGAVIRTQAPLIRTINDDSATWASMWRSHVRYGMVPYYMFVERDTGPQDYFAVPLAEAYEIFRVAFAGVSGLARTVRGPSMSATPGKVCIDGITEVAGEKVFVCHFIQARDPELVGKPFFARYDDKAAWLSDLQPALGATRFPHEQAPREDAALVGAARA</sequence>
<dbReference type="InterPro" id="IPR003739">
    <property type="entry name" value="Lys_aminomutase/Glu_NH3_mut"/>
</dbReference>
<dbReference type="InterPro" id="IPR013785">
    <property type="entry name" value="Aldolase_TIM"/>
</dbReference>
<evidence type="ECO:0000256" key="1">
    <source>
        <dbReference type="ARBA" id="ARBA00001933"/>
    </source>
</evidence>
<proteinExistence type="predicted"/>
<dbReference type="PANTHER" id="PTHR30538">
    <property type="entry name" value="LYSINE 2,3-AMINOMUTASE-RELATED"/>
    <property type="match status" value="1"/>
</dbReference>
<reference evidence="8 9" key="1">
    <citation type="submission" date="2020-08" db="EMBL/GenBank/DDBJ databases">
        <title>Sequencing the genomes of 1000 actinobacteria strains.</title>
        <authorList>
            <person name="Klenk H.-P."/>
        </authorList>
    </citation>
    <scope>NUCLEOTIDE SEQUENCE [LARGE SCALE GENOMIC DNA]</scope>
    <source>
        <strain evidence="8 9">DSM 44593</strain>
    </source>
</reference>
<dbReference type="EMBL" id="JACHLY010000001">
    <property type="protein sequence ID" value="MBB5999210.1"/>
    <property type="molecule type" value="Genomic_DNA"/>
</dbReference>
<keyword evidence="3" id="KW-0949">S-adenosyl-L-methionine</keyword>
<evidence type="ECO:0000313" key="9">
    <source>
        <dbReference type="Proteomes" id="UP000578077"/>
    </source>
</evidence>
<comment type="caution">
    <text evidence="8">The sequence shown here is derived from an EMBL/GenBank/DDBJ whole genome shotgun (WGS) entry which is preliminary data.</text>
</comment>
<gene>
    <name evidence="8" type="ORF">HNR25_002961</name>
</gene>
<keyword evidence="4" id="KW-0479">Metal-binding</keyword>
<evidence type="ECO:0000256" key="6">
    <source>
        <dbReference type="ARBA" id="ARBA00023004"/>
    </source>
</evidence>
<comment type="cofactor">
    <cofactor evidence="1">
        <name>pyridoxal 5'-phosphate</name>
        <dbReference type="ChEBI" id="CHEBI:597326"/>
    </cofactor>
</comment>
<evidence type="ECO:0000256" key="2">
    <source>
        <dbReference type="ARBA" id="ARBA00022485"/>
    </source>
</evidence>
<evidence type="ECO:0000313" key="8">
    <source>
        <dbReference type="EMBL" id="MBB5999210.1"/>
    </source>
</evidence>
<dbReference type="InterPro" id="IPR007197">
    <property type="entry name" value="rSAM"/>
</dbReference>
<evidence type="ECO:0000256" key="7">
    <source>
        <dbReference type="ARBA" id="ARBA00023014"/>
    </source>
</evidence>
<dbReference type="GO" id="GO:0003824">
    <property type="term" value="F:catalytic activity"/>
    <property type="evidence" value="ECO:0007669"/>
    <property type="project" value="InterPro"/>
</dbReference>